<dbReference type="eggNOG" id="ENOG5032R0Q">
    <property type="taxonomic scope" value="Bacteria"/>
</dbReference>
<evidence type="ECO:0000313" key="3">
    <source>
        <dbReference type="EMBL" id="EEJ51513.1"/>
    </source>
</evidence>
<evidence type="ECO:0000259" key="2">
    <source>
        <dbReference type="Pfam" id="PF07811"/>
    </source>
</evidence>
<keyword evidence="4" id="KW-1185">Reference proteome</keyword>
<dbReference type="RefSeq" id="WP_007158125.1">
    <property type="nucleotide sequence ID" value="NZ_GG668537.1"/>
</dbReference>
<dbReference type="EMBL" id="ACKX01000120">
    <property type="protein sequence ID" value="EEJ51513.1"/>
    <property type="molecule type" value="Genomic_DNA"/>
</dbReference>
<name>C2KXI5_9FIRM</name>
<dbReference type="InParanoid" id="C2KXI5"/>
<proteinExistence type="predicted"/>
<dbReference type="OrthoDB" id="2054669at2"/>
<feature type="domain" description="TadE-like" evidence="2">
    <location>
        <begin position="9"/>
        <end position="48"/>
    </location>
</feature>
<reference evidence="3 4" key="1">
    <citation type="submission" date="2009-04" db="EMBL/GenBank/DDBJ databases">
        <authorList>
            <person name="Qin X."/>
            <person name="Bachman B."/>
            <person name="Battles P."/>
            <person name="Bell A."/>
            <person name="Bess C."/>
            <person name="Bickham C."/>
            <person name="Chaboub L."/>
            <person name="Chen D."/>
            <person name="Coyle M."/>
            <person name="Deiros D.R."/>
            <person name="Dinh H."/>
            <person name="Forbes L."/>
            <person name="Fowler G."/>
            <person name="Francisco L."/>
            <person name="Fu Q."/>
            <person name="Gubbala S."/>
            <person name="Hale W."/>
            <person name="Han Y."/>
            <person name="Hemphill L."/>
            <person name="Highlander S.K."/>
            <person name="Hirani K."/>
            <person name="Hogues M."/>
            <person name="Jackson L."/>
            <person name="Jakkamsetti A."/>
            <person name="Javaid M."/>
            <person name="Jiang H."/>
            <person name="Korchina V."/>
            <person name="Kovar C."/>
            <person name="Lara F."/>
            <person name="Lee S."/>
            <person name="Mata R."/>
            <person name="Mathew T."/>
            <person name="Moen C."/>
            <person name="Morales K."/>
            <person name="Munidasa M."/>
            <person name="Nazareth L."/>
            <person name="Ngo R."/>
            <person name="Nguyen L."/>
            <person name="Okwuonu G."/>
            <person name="Ongeri F."/>
            <person name="Patil S."/>
            <person name="Petrosino J."/>
            <person name="Pham C."/>
            <person name="Pham P."/>
            <person name="Pu L.-L."/>
            <person name="Puazo M."/>
            <person name="Raj R."/>
            <person name="Reid J."/>
            <person name="Rouhana J."/>
            <person name="Saada N."/>
            <person name="Shang Y."/>
            <person name="Simmons D."/>
            <person name="Thornton R."/>
            <person name="Warren J."/>
            <person name="Weissenberger G."/>
            <person name="Zhang J."/>
            <person name="Zhang L."/>
            <person name="Zhou C."/>
            <person name="Zhu D."/>
            <person name="Muzny D."/>
            <person name="Worley K."/>
            <person name="Gibbs R."/>
        </authorList>
    </citation>
    <scope>NUCLEOTIDE SEQUENCE [LARGE SCALE GENOMIC DNA]</scope>
    <source>
        <strain evidence="3 4">F0268</strain>
    </source>
</reference>
<dbReference type="AlphaFoldDB" id="C2KXI5"/>
<dbReference type="STRING" id="585501.HMPREF6123_1204"/>
<evidence type="ECO:0000256" key="1">
    <source>
        <dbReference type="SAM" id="Phobius"/>
    </source>
</evidence>
<organism evidence="3 4">
    <name type="scientific">Oribacterium sinus F0268</name>
    <dbReference type="NCBI Taxonomy" id="585501"/>
    <lineage>
        <taxon>Bacteria</taxon>
        <taxon>Bacillati</taxon>
        <taxon>Bacillota</taxon>
        <taxon>Clostridia</taxon>
        <taxon>Lachnospirales</taxon>
        <taxon>Lachnospiraceae</taxon>
        <taxon>Oribacterium</taxon>
    </lineage>
</organism>
<dbReference type="Pfam" id="PF07811">
    <property type="entry name" value="TadE"/>
    <property type="match status" value="1"/>
</dbReference>
<comment type="caution">
    <text evidence="3">The sequence shown here is derived from an EMBL/GenBank/DDBJ whole genome shotgun (WGS) entry which is preliminary data.</text>
</comment>
<dbReference type="InterPro" id="IPR012495">
    <property type="entry name" value="TadE-like_dom"/>
</dbReference>
<dbReference type="Proteomes" id="UP000004121">
    <property type="component" value="Unassembled WGS sequence"/>
</dbReference>
<sequence>MEKKNDEQGSVTLEAAIILPIFCALFMALNGFFFTFNAQNQISHALIQSASSLGLDPYLNEKIDSGLDGAHGFWGGLSDALLDGVRRLATDGYFTSPNDWYSSGGGAANAVIGSDDAKKRFIAYLTGDGSEAKANDKLKHFGIEGGLSGMHFTATNEGGDVVLKVNYRMGVWFDMFGKKKMEVTQSARAKLWGVDGK</sequence>
<accession>C2KXI5</accession>
<feature type="transmembrane region" description="Helical" evidence="1">
    <location>
        <begin position="12"/>
        <end position="34"/>
    </location>
</feature>
<gene>
    <name evidence="3" type="ORF">HMPREF6123_1204</name>
</gene>
<dbReference type="HOGENOM" id="CLU_1382914_0_0_9"/>
<keyword evidence="1" id="KW-0812">Transmembrane</keyword>
<evidence type="ECO:0000313" key="4">
    <source>
        <dbReference type="Proteomes" id="UP000004121"/>
    </source>
</evidence>
<keyword evidence="1" id="KW-1133">Transmembrane helix</keyword>
<protein>
    <recommendedName>
        <fullName evidence="2">TadE-like domain-containing protein</fullName>
    </recommendedName>
</protein>
<keyword evidence="1" id="KW-0472">Membrane</keyword>